<comment type="pathway">
    <text evidence="2 9">Cofactor biosynthesis; biotin biosynthesis; 7,8-diaminononanoate from 8-amino-7-oxononanoate (SAM route): step 1/1.</text>
</comment>
<evidence type="ECO:0000256" key="4">
    <source>
        <dbReference type="ARBA" id="ARBA00022679"/>
    </source>
</evidence>
<protein>
    <recommendedName>
        <fullName evidence="9">Adenosylmethionine-8-amino-7-oxononanoate aminotransferase</fullName>
        <ecNumber evidence="9">2.6.1.62</ecNumber>
    </recommendedName>
    <alternativeName>
        <fullName evidence="9">7,8-diamino-pelargonic acid aminotransferase</fullName>
        <shortName evidence="9">DAPA AT</shortName>
        <shortName evidence="9">DAPA aminotransferase</shortName>
    </alternativeName>
    <alternativeName>
        <fullName evidence="9">7,8-diaminononanoate synthase</fullName>
        <shortName evidence="9">DANS</shortName>
    </alternativeName>
    <alternativeName>
        <fullName evidence="9">Diaminopelargonic acid synthase</fullName>
    </alternativeName>
</protein>
<comment type="cofactor">
    <cofactor evidence="1 9">
        <name>pyridoxal 5'-phosphate</name>
        <dbReference type="ChEBI" id="CHEBI:597326"/>
    </cofactor>
</comment>
<dbReference type="GO" id="GO:0005737">
    <property type="term" value="C:cytoplasm"/>
    <property type="evidence" value="ECO:0007669"/>
    <property type="project" value="UniProtKB-SubCell"/>
</dbReference>
<dbReference type="AlphaFoldDB" id="A0A5B9QD02"/>
<comment type="subcellular location">
    <subcellularLocation>
        <location evidence="9">Cytoplasm</location>
    </subcellularLocation>
</comment>
<dbReference type="SUPFAM" id="SSF53383">
    <property type="entry name" value="PLP-dependent transferases"/>
    <property type="match status" value="1"/>
</dbReference>
<evidence type="ECO:0000256" key="3">
    <source>
        <dbReference type="ARBA" id="ARBA00022576"/>
    </source>
</evidence>
<feature type="binding site" evidence="9">
    <location>
        <position position="279"/>
    </location>
    <ligand>
        <name>substrate</name>
    </ligand>
</feature>
<dbReference type="Gene3D" id="3.40.640.10">
    <property type="entry name" value="Type I PLP-dependent aspartate aminotransferase-like (Major domain)"/>
    <property type="match status" value="1"/>
</dbReference>
<dbReference type="GO" id="GO:0030170">
    <property type="term" value="F:pyridoxal phosphate binding"/>
    <property type="evidence" value="ECO:0007669"/>
    <property type="project" value="UniProtKB-UniRule"/>
</dbReference>
<keyword evidence="9" id="KW-0963">Cytoplasm</keyword>
<dbReference type="RefSeq" id="WP_148074168.1">
    <property type="nucleotide sequence ID" value="NZ_CP042913.1"/>
</dbReference>
<feature type="binding site" evidence="9">
    <location>
        <position position="148"/>
    </location>
    <ligand>
        <name>substrate</name>
    </ligand>
</feature>
<accession>A0A5B9QD02</accession>
<dbReference type="PROSITE" id="PS00600">
    <property type="entry name" value="AA_TRANSFER_CLASS_3"/>
    <property type="match status" value="1"/>
</dbReference>
<evidence type="ECO:0000313" key="11">
    <source>
        <dbReference type="Proteomes" id="UP000323917"/>
    </source>
</evidence>
<dbReference type="InterPro" id="IPR049704">
    <property type="entry name" value="Aminotrans_3_PPA_site"/>
</dbReference>
<evidence type="ECO:0000256" key="8">
    <source>
        <dbReference type="ARBA" id="ARBA00048449"/>
    </source>
</evidence>
<gene>
    <name evidence="10" type="primary">bioK</name>
    <name evidence="9" type="synonym">bioA</name>
    <name evidence="10" type="ORF">Pr1d_29810</name>
</gene>
<reference evidence="10 11" key="1">
    <citation type="submission" date="2019-08" db="EMBL/GenBank/DDBJ databases">
        <title>Deep-cultivation of Planctomycetes and their phenomic and genomic characterization uncovers novel biology.</title>
        <authorList>
            <person name="Wiegand S."/>
            <person name="Jogler M."/>
            <person name="Boedeker C."/>
            <person name="Pinto D."/>
            <person name="Vollmers J."/>
            <person name="Rivas-Marin E."/>
            <person name="Kohn T."/>
            <person name="Peeters S.H."/>
            <person name="Heuer A."/>
            <person name="Rast P."/>
            <person name="Oberbeckmann S."/>
            <person name="Bunk B."/>
            <person name="Jeske O."/>
            <person name="Meyerdierks A."/>
            <person name="Storesund J.E."/>
            <person name="Kallscheuer N."/>
            <person name="Luecker S."/>
            <person name="Lage O.M."/>
            <person name="Pohl T."/>
            <person name="Merkel B.J."/>
            <person name="Hornburger P."/>
            <person name="Mueller R.-W."/>
            <person name="Bruemmer F."/>
            <person name="Labrenz M."/>
            <person name="Spormann A.M."/>
            <person name="Op den Camp H."/>
            <person name="Overmann J."/>
            <person name="Amann R."/>
            <person name="Jetten M.S.M."/>
            <person name="Mascher T."/>
            <person name="Medema M.H."/>
            <person name="Devos D.P."/>
            <person name="Kaster A.-K."/>
            <person name="Ovreas L."/>
            <person name="Rohde M."/>
            <person name="Galperin M.Y."/>
            <person name="Jogler C."/>
        </authorList>
    </citation>
    <scope>NUCLEOTIDE SEQUENCE [LARGE SCALE GENOMIC DNA]</scope>
    <source>
        <strain evidence="10 11">Pr1d</strain>
    </source>
</reference>
<proteinExistence type="inferred from homology"/>
<feature type="site" description="Participates in the substrate recognition with KAPA and in a stacking interaction with the adenine ring of SAM" evidence="9">
    <location>
        <position position="19"/>
    </location>
</feature>
<evidence type="ECO:0000313" key="10">
    <source>
        <dbReference type="EMBL" id="QEG35679.1"/>
    </source>
</evidence>
<dbReference type="InterPro" id="IPR015424">
    <property type="entry name" value="PyrdxlP-dep_Trfase"/>
</dbReference>
<keyword evidence="7 9" id="KW-0663">Pyridoxal phosphate</keyword>
<comment type="function">
    <text evidence="9">Catalyzes the transfer of the alpha-amino group from S-adenosyl-L-methionine (SAM) to 7-keto-8-aminopelargonic acid (KAPA) to form 7,8-diaminopelargonic acid (DAPA). It is the only aminotransferase known to utilize SAM as an amino donor.</text>
</comment>
<comment type="catalytic activity">
    <reaction evidence="8 9">
        <text>(8S)-8-amino-7-oxononanoate + S-adenosyl-L-methionine = S-adenosyl-4-methylsulfanyl-2-oxobutanoate + (7R,8S)-7,8-diammoniononanoate</text>
        <dbReference type="Rhea" id="RHEA:16861"/>
        <dbReference type="ChEBI" id="CHEBI:16490"/>
        <dbReference type="ChEBI" id="CHEBI:59789"/>
        <dbReference type="ChEBI" id="CHEBI:149468"/>
        <dbReference type="ChEBI" id="CHEBI:149469"/>
        <dbReference type="EC" id="2.6.1.62"/>
    </reaction>
</comment>
<dbReference type="InterPro" id="IPR005814">
    <property type="entry name" value="Aminotrans_3"/>
</dbReference>
<dbReference type="CDD" id="cd00610">
    <property type="entry name" value="OAT_like"/>
    <property type="match status" value="1"/>
</dbReference>
<comment type="caution">
    <text evidence="9">Lacks conserved residue(s) required for the propagation of feature annotation.</text>
</comment>
<dbReference type="PANTHER" id="PTHR42684">
    <property type="entry name" value="ADENOSYLMETHIONINE-8-AMINO-7-OXONONANOATE AMINOTRANSFERASE"/>
    <property type="match status" value="1"/>
</dbReference>
<dbReference type="UniPathway" id="UPA00078">
    <property type="reaction ID" value="UER00160"/>
</dbReference>
<evidence type="ECO:0000256" key="5">
    <source>
        <dbReference type="ARBA" id="ARBA00022691"/>
    </source>
</evidence>
<dbReference type="NCBIfam" id="TIGR00508">
    <property type="entry name" value="bioA"/>
    <property type="match status" value="1"/>
</dbReference>
<comment type="similarity">
    <text evidence="9">Belongs to the class-III pyridoxal-phosphate-dependent aminotransferase family. BioA subfamily.</text>
</comment>
<name>A0A5B9QD02_9BACT</name>
<sequence>MSSPKLLAKWDLDHYWHAFTQMAEYESLIIDSAQGVWLYDVHGNRYLDGISSMWCTLHGHRHPVIDEAIRNQISKVSHATSLGVATPPAIELARRLAELAPGDLNHIFFGSDGSSAVEAALKIAFQYWQQCEQPRPTKTRYVALDGAYHGDTLGSASVGGIGKYTAIFEPLLFEVHRLHAPDSRLLPEGSGAEYFLQQLESLLEQHHQEIAALVIEPRIQAAAGMVFQPLGYLRGVRELTRKYNVLMIADEIVTGCGRTGNMFACESEGVVPDLLCLGKNLTGGYLPLSAAIASSEIYKAFLGDQNSGRAFLHGHTFGGNPLSAAAALASLDVLASTEVQSRLRAQCDQLEEILNELSAMQNVAEVRQLGMVGAVDLAPADSHGQCFPPELRFGHQVCREALKREVWMRPLGNTLVIMPPLCITKDELEFLGRVVLESIEAATQSIGPAALQPK</sequence>
<organism evidence="10 11">
    <name type="scientific">Bythopirellula goksoeyrii</name>
    <dbReference type="NCBI Taxonomy" id="1400387"/>
    <lineage>
        <taxon>Bacteria</taxon>
        <taxon>Pseudomonadati</taxon>
        <taxon>Planctomycetota</taxon>
        <taxon>Planctomycetia</taxon>
        <taxon>Pirellulales</taxon>
        <taxon>Lacipirellulaceae</taxon>
        <taxon>Bythopirellula</taxon>
    </lineage>
</organism>
<feature type="modified residue" description="N6-(pyridoxal phosphate)lysine" evidence="9">
    <location>
        <position position="279"/>
    </location>
</feature>
<evidence type="ECO:0000256" key="7">
    <source>
        <dbReference type="ARBA" id="ARBA00022898"/>
    </source>
</evidence>
<feature type="binding site" evidence="9">
    <location>
        <position position="314"/>
    </location>
    <ligand>
        <name>substrate</name>
    </ligand>
</feature>
<feature type="binding site" evidence="9">
    <location>
        <position position="250"/>
    </location>
    <ligand>
        <name>pyridoxal 5'-phosphate</name>
        <dbReference type="ChEBI" id="CHEBI:597326"/>
    </ligand>
</feature>
<dbReference type="OrthoDB" id="9816013at2"/>
<dbReference type="GO" id="GO:0009102">
    <property type="term" value="P:biotin biosynthetic process"/>
    <property type="evidence" value="ECO:0007669"/>
    <property type="project" value="UniProtKB-UniRule"/>
</dbReference>
<dbReference type="InterPro" id="IPR005815">
    <property type="entry name" value="BioA"/>
</dbReference>
<dbReference type="GO" id="GO:0004015">
    <property type="term" value="F:adenosylmethionine-8-amino-7-oxononanoate transaminase activity"/>
    <property type="evidence" value="ECO:0007669"/>
    <property type="project" value="UniProtKB-UniRule"/>
</dbReference>
<feature type="binding site" evidence="9">
    <location>
        <begin position="113"/>
        <end position="114"/>
    </location>
    <ligand>
        <name>pyridoxal 5'-phosphate</name>
        <dbReference type="ChEBI" id="CHEBI:597326"/>
    </ligand>
</feature>
<dbReference type="Gene3D" id="3.90.1150.10">
    <property type="entry name" value="Aspartate Aminotransferase, domain 1"/>
    <property type="match status" value="1"/>
</dbReference>
<evidence type="ECO:0000256" key="6">
    <source>
        <dbReference type="ARBA" id="ARBA00022756"/>
    </source>
</evidence>
<dbReference type="PANTHER" id="PTHR42684:SF17">
    <property type="entry name" value="ADENOSYLMETHIONINE-8-AMINO-7-OXONONANOATE AMINOTRANSFERASE"/>
    <property type="match status" value="1"/>
</dbReference>
<evidence type="ECO:0000256" key="9">
    <source>
        <dbReference type="HAMAP-Rule" id="MF_00834"/>
    </source>
</evidence>
<evidence type="ECO:0000256" key="2">
    <source>
        <dbReference type="ARBA" id="ARBA00005063"/>
    </source>
</evidence>
<dbReference type="EMBL" id="CP042913">
    <property type="protein sequence ID" value="QEG35679.1"/>
    <property type="molecule type" value="Genomic_DNA"/>
</dbReference>
<dbReference type="KEGG" id="bgok:Pr1d_29810"/>
<dbReference type="HAMAP" id="MF_00834">
    <property type="entry name" value="BioA"/>
    <property type="match status" value="1"/>
</dbReference>
<comment type="subunit">
    <text evidence="9">Homodimer.</text>
</comment>
<dbReference type="Pfam" id="PF00202">
    <property type="entry name" value="Aminotran_3"/>
    <property type="match status" value="1"/>
</dbReference>
<dbReference type="FunFam" id="3.40.640.10:FF:000004">
    <property type="entry name" value="Acetylornithine aminotransferase"/>
    <property type="match status" value="1"/>
</dbReference>
<dbReference type="Proteomes" id="UP000323917">
    <property type="component" value="Chromosome"/>
</dbReference>
<keyword evidence="6 9" id="KW-0093">Biotin biosynthesis</keyword>
<keyword evidence="5 9" id="KW-0949">S-adenosyl-L-methionine</keyword>
<dbReference type="InterPro" id="IPR015422">
    <property type="entry name" value="PyrdxlP-dep_Trfase_small"/>
</dbReference>
<evidence type="ECO:0000256" key="1">
    <source>
        <dbReference type="ARBA" id="ARBA00001933"/>
    </source>
</evidence>
<feature type="binding site" evidence="9">
    <location>
        <begin position="315"/>
        <end position="316"/>
    </location>
    <ligand>
        <name>pyridoxal 5'-phosphate</name>
        <dbReference type="ChEBI" id="CHEBI:597326"/>
    </ligand>
</feature>
<keyword evidence="11" id="KW-1185">Reference proteome</keyword>
<dbReference type="InterPro" id="IPR015421">
    <property type="entry name" value="PyrdxlP-dep_Trfase_major"/>
</dbReference>
<keyword evidence="4 9" id="KW-0808">Transferase</keyword>
<keyword evidence="3 9" id="KW-0032">Aminotransferase</keyword>
<feature type="binding site" evidence="9">
    <location>
        <position position="409"/>
    </location>
    <ligand>
        <name>substrate</name>
    </ligand>
</feature>
<dbReference type="EC" id="2.6.1.62" evidence="9"/>